<dbReference type="InterPro" id="IPR017871">
    <property type="entry name" value="ABC_transporter-like_CS"/>
</dbReference>
<dbReference type="NCBIfam" id="TIGR01727">
    <property type="entry name" value="oligo_HPY"/>
    <property type="match status" value="1"/>
</dbReference>
<evidence type="ECO:0000313" key="10">
    <source>
        <dbReference type="Proteomes" id="UP000054844"/>
    </source>
</evidence>
<sequence length="344" mass="36320">MTAAGTLTPPASAAAPATGEGLRVRGLRVAMGPLPIVHGVDLAVAPGEILGLVGESGSGKSVSLRAIPGLLPPKARIAGEVLWNGRNLLALPPRALQQVRGREVAMIFQEPGLALNPVMTVGAQIDESLQAHFPRLGRAARRERAEQLLAEVGIPSPRERLGSYPHEFSGGMRQRAMIAIALAPGPRLLLADEPTTALDVTVQDGILRLLRRLVEEHRMAMILVTHDLGVVAETCDRVSVMYAGRVVESGPAAGLFAHPRHAYTAALLGAMPGEENEGGRLSPVPGTPPSPLRMPPGCAFAPRCTWRMAGCEAGVPALESVEPDHLAACLAADLLPPRWMEQDR</sequence>
<evidence type="ECO:0000256" key="1">
    <source>
        <dbReference type="ARBA" id="ARBA00004417"/>
    </source>
</evidence>
<comment type="caution">
    <text evidence="9">The sequence shown here is derived from an EMBL/GenBank/DDBJ whole genome shotgun (WGS) entry which is preliminary data.</text>
</comment>
<accession>A0A1S8D6S3</accession>
<evidence type="ECO:0000313" key="9">
    <source>
        <dbReference type="EMBL" id="ONH83507.1"/>
    </source>
</evidence>
<feature type="domain" description="ABC transporter" evidence="8">
    <location>
        <begin position="22"/>
        <end position="268"/>
    </location>
</feature>
<protein>
    <submittedName>
        <fullName evidence="9">Methionine ABC transporter ATP-binding protein</fullName>
    </submittedName>
</protein>
<dbReference type="AlphaFoldDB" id="A0A1S8D6S3"/>
<dbReference type="InterPro" id="IPR050388">
    <property type="entry name" value="ABC_Ni/Peptide_Import"/>
</dbReference>
<keyword evidence="7" id="KW-0472">Membrane</keyword>
<gene>
    <name evidence="9" type="ORF">APZ41_009245</name>
</gene>
<dbReference type="GO" id="GO:0015833">
    <property type="term" value="P:peptide transport"/>
    <property type="evidence" value="ECO:0007669"/>
    <property type="project" value="InterPro"/>
</dbReference>
<keyword evidence="3" id="KW-0813">Transport</keyword>
<dbReference type="InterPro" id="IPR003593">
    <property type="entry name" value="AAA+_ATPase"/>
</dbReference>
<organism evidence="9 10">
    <name type="scientific">Roseomonas mucosa</name>
    <dbReference type="NCBI Taxonomy" id="207340"/>
    <lineage>
        <taxon>Bacteria</taxon>
        <taxon>Pseudomonadati</taxon>
        <taxon>Pseudomonadota</taxon>
        <taxon>Alphaproteobacteria</taxon>
        <taxon>Acetobacterales</taxon>
        <taxon>Roseomonadaceae</taxon>
        <taxon>Roseomonas</taxon>
    </lineage>
</organism>
<dbReference type="GO" id="GO:0016887">
    <property type="term" value="F:ATP hydrolysis activity"/>
    <property type="evidence" value="ECO:0007669"/>
    <property type="project" value="InterPro"/>
</dbReference>
<keyword evidence="10" id="KW-1185">Reference proteome</keyword>
<dbReference type="GO" id="GO:0005886">
    <property type="term" value="C:plasma membrane"/>
    <property type="evidence" value="ECO:0007669"/>
    <property type="project" value="UniProtKB-SubCell"/>
</dbReference>
<keyword evidence="5" id="KW-0547">Nucleotide-binding</keyword>
<dbReference type="SMART" id="SM00382">
    <property type="entry name" value="AAA"/>
    <property type="match status" value="1"/>
</dbReference>
<evidence type="ECO:0000256" key="6">
    <source>
        <dbReference type="ARBA" id="ARBA00022840"/>
    </source>
</evidence>
<dbReference type="RefSeq" id="WP_076970237.1">
    <property type="nucleotide sequence ID" value="NZ_CP034924.1"/>
</dbReference>
<dbReference type="OrthoDB" id="37801at2"/>
<reference evidence="9" key="1">
    <citation type="submission" date="2016-12" db="EMBL/GenBank/DDBJ databases">
        <title>Draft genome sequence of Roseomonas mucosa strain AU37, isolated from a peripheral intravenous catheter.</title>
        <authorList>
            <person name="Choudhury M.A."/>
            <person name="Sidjabat H.E."/>
            <person name="Wailan A.M."/>
            <person name="Zhang L."/>
            <person name="Marsh N.M."/>
            <person name="Rickard C.M."/>
            <person name="Davies M."/>
            <person name="Mcmillan D.J."/>
        </authorList>
    </citation>
    <scope>NUCLEOTIDE SEQUENCE [LARGE SCALE GENOMIC DNA]</scope>
    <source>
        <strain evidence="9">AU37</strain>
    </source>
</reference>
<evidence type="ECO:0000256" key="2">
    <source>
        <dbReference type="ARBA" id="ARBA00005417"/>
    </source>
</evidence>
<dbReference type="GO" id="GO:0055085">
    <property type="term" value="P:transmembrane transport"/>
    <property type="evidence" value="ECO:0007669"/>
    <property type="project" value="UniProtKB-ARBA"/>
</dbReference>
<comment type="subcellular location">
    <subcellularLocation>
        <location evidence="1">Cell inner membrane</location>
        <topology evidence="1">Peripheral membrane protein</topology>
    </subcellularLocation>
</comment>
<dbReference type="PANTHER" id="PTHR43297">
    <property type="entry name" value="OLIGOPEPTIDE TRANSPORT ATP-BINDING PROTEIN APPD"/>
    <property type="match status" value="1"/>
</dbReference>
<dbReference type="PROSITE" id="PS50893">
    <property type="entry name" value="ABC_TRANSPORTER_2"/>
    <property type="match status" value="1"/>
</dbReference>
<dbReference type="SUPFAM" id="SSF52540">
    <property type="entry name" value="P-loop containing nucleoside triphosphate hydrolases"/>
    <property type="match status" value="1"/>
</dbReference>
<dbReference type="Pfam" id="PF00005">
    <property type="entry name" value="ABC_tran"/>
    <property type="match status" value="1"/>
</dbReference>
<dbReference type="GO" id="GO:0005524">
    <property type="term" value="F:ATP binding"/>
    <property type="evidence" value="ECO:0007669"/>
    <property type="project" value="UniProtKB-KW"/>
</dbReference>
<dbReference type="Pfam" id="PF08352">
    <property type="entry name" value="oligo_HPY"/>
    <property type="match status" value="1"/>
</dbReference>
<dbReference type="FunFam" id="3.40.50.300:FF:000016">
    <property type="entry name" value="Oligopeptide ABC transporter ATP-binding component"/>
    <property type="match status" value="1"/>
</dbReference>
<proteinExistence type="inferred from homology"/>
<dbReference type="CDD" id="cd03257">
    <property type="entry name" value="ABC_NikE_OppD_transporters"/>
    <property type="match status" value="1"/>
</dbReference>
<name>A0A1S8D6S3_9PROT</name>
<dbReference type="InterPro" id="IPR027417">
    <property type="entry name" value="P-loop_NTPase"/>
</dbReference>
<dbReference type="Gene3D" id="3.40.50.300">
    <property type="entry name" value="P-loop containing nucleotide triphosphate hydrolases"/>
    <property type="match status" value="1"/>
</dbReference>
<keyword evidence="4" id="KW-1003">Cell membrane</keyword>
<dbReference type="PANTHER" id="PTHR43297:SF2">
    <property type="entry name" value="DIPEPTIDE TRANSPORT ATP-BINDING PROTEIN DPPD"/>
    <property type="match status" value="1"/>
</dbReference>
<dbReference type="InterPro" id="IPR013563">
    <property type="entry name" value="Oligopep_ABC_C"/>
</dbReference>
<comment type="similarity">
    <text evidence="2">Belongs to the ABC transporter superfamily.</text>
</comment>
<evidence type="ECO:0000256" key="5">
    <source>
        <dbReference type="ARBA" id="ARBA00022741"/>
    </source>
</evidence>
<evidence type="ECO:0000259" key="8">
    <source>
        <dbReference type="PROSITE" id="PS50893"/>
    </source>
</evidence>
<dbReference type="Proteomes" id="UP000054844">
    <property type="component" value="Unassembled WGS sequence"/>
</dbReference>
<evidence type="ECO:0000256" key="4">
    <source>
        <dbReference type="ARBA" id="ARBA00022475"/>
    </source>
</evidence>
<keyword evidence="6 9" id="KW-0067">ATP-binding</keyword>
<evidence type="ECO:0000256" key="3">
    <source>
        <dbReference type="ARBA" id="ARBA00022448"/>
    </source>
</evidence>
<dbReference type="InterPro" id="IPR003439">
    <property type="entry name" value="ABC_transporter-like_ATP-bd"/>
</dbReference>
<dbReference type="EMBL" id="LLWF02000023">
    <property type="protein sequence ID" value="ONH83507.1"/>
    <property type="molecule type" value="Genomic_DNA"/>
</dbReference>
<dbReference type="STRING" id="207340.APZ41_009245"/>
<dbReference type="PROSITE" id="PS00211">
    <property type="entry name" value="ABC_TRANSPORTER_1"/>
    <property type="match status" value="1"/>
</dbReference>
<evidence type="ECO:0000256" key="7">
    <source>
        <dbReference type="ARBA" id="ARBA00023136"/>
    </source>
</evidence>